<keyword evidence="1" id="KW-0175">Coiled coil</keyword>
<evidence type="ECO:0000313" key="6">
    <source>
        <dbReference type="EMBL" id="EEI66603.1"/>
    </source>
</evidence>
<dbReference type="InterPro" id="IPR010572">
    <property type="entry name" value="Tail_dom"/>
</dbReference>
<feature type="region of interest" description="Disordered" evidence="2">
    <location>
        <begin position="258"/>
        <end position="280"/>
    </location>
</feature>
<dbReference type="Gene3D" id="2.70.70.10">
    <property type="entry name" value="Glucose Permease (Domain IIA)"/>
    <property type="match status" value="1"/>
</dbReference>
<evidence type="ECO:0000256" key="1">
    <source>
        <dbReference type="SAM" id="Coils"/>
    </source>
</evidence>
<dbReference type="InterPro" id="IPR050570">
    <property type="entry name" value="Cell_wall_metabolism_enzyme"/>
</dbReference>
<organism evidence="6 7">
    <name type="scientific">Limosilactobacillus reuteri CF48-3A</name>
    <dbReference type="NCBI Taxonomy" id="525341"/>
    <lineage>
        <taxon>Bacteria</taxon>
        <taxon>Bacillati</taxon>
        <taxon>Bacillota</taxon>
        <taxon>Bacilli</taxon>
        <taxon>Lactobacillales</taxon>
        <taxon>Lactobacillaceae</taxon>
        <taxon>Limosilactobacillus</taxon>
    </lineage>
</organism>
<dbReference type="CDD" id="cd12797">
    <property type="entry name" value="M23_peptidase"/>
    <property type="match status" value="1"/>
</dbReference>
<evidence type="ECO:0000259" key="4">
    <source>
        <dbReference type="Pfam" id="PF06605"/>
    </source>
</evidence>
<evidence type="ECO:0000259" key="5">
    <source>
        <dbReference type="Pfam" id="PF18994"/>
    </source>
</evidence>
<protein>
    <submittedName>
        <fullName evidence="6">Peptidase, M23 family</fullName>
    </submittedName>
</protein>
<dbReference type="PANTHER" id="PTHR21666:SF270">
    <property type="entry name" value="MUREIN HYDROLASE ACTIVATOR ENVC"/>
    <property type="match status" value="1"/>
</dbReference>
<dbReference type="Pfam" id="PF18994">
    <property type="entry name" value="Prophage_tailD1"/>
    <property type="match status" value="1"/>
</dbReference>
<feature type="domain" description="Tail spike" evidence="4">
    <location>
        <begin position="91"/>
        <end position="626"/>
    </location>
</feature>
<dbReference type="InterPro" id="IPR016047">
    <property type="entry name" value="M23ase_b-sheet_dom"/>
</dbReference>
<dbReference type="Pfam" id="PF01551">
    <property type="entry name" value="Peptidase_M23"/>
    <property type="match status" value="1"/>
</dbReference>
<dbReference type="GO" id="GO:0004222">
    <property type="term" value="F:metalloendopeptidase activity"/>
    <property type="evidence" value="ECO:0007669"/>
    <property type="project" value="TreeGrafter"/>
</dbReference>
<dbReference type="AlphaFoldDB" id="A0A8D9S6I7"/>
<sequence>MWPTFKPSWEKNSTYQVTFSVFNYGDPLYDELDVESSFFLDGQEYIVKNCVENFDTNTKDITAWHVYNEINRIYKRSDLTLNKPTDDNQNQDVSYSVEDILKAWIDGNNLGFSYEVHGNFDKQSTSKFDSGSGKDMLSKILELWPNAIVFPNNKNIRVYSEDEFYKDNGRIIDFPHDAKSVKTTRDSQSIINEIRCVGGKHEVQHTVYTGTGGANASGPTEPVNGDWTPVIQYAASFYGIKPTDQQLNVLRAQIHLESGGREDAQQPGADPDGDGSGPALGLLQFKQRTFNYYCREPYTNVKHGFDALIAFFNIPNALGQINGVTGWSPHGAPITKDKLIITPPNPWGWPFPNVGEGHFSLGQTFGTHPQDGVGRTNGFHDGLDFGSVDHPGSEVHAVHGGKVQDIGYIAGLENYVTVVSNDYLICYQEAFSSRSNIKVSVGQDIKTGDVIGIRDTSHVHIGITKQKNLMVALRSAWSDDGTWLDPLQIIRDGIGGKDNNDAVGNDTTTESQEEYYFQPFIVKDQKSIDEWGEHPGPDLVDERFQDAEAMRKYALTTLKPDPDLNLEVTLNGNEFVPEANEIVRVIAGKKYSGSYKTVGFTLAPAKGQDNTISLNNTKTTILDYQNQRTKRLEEALDEQRQRMEGLAGSLDQQSKSLTQVVNDKKETDKSMEAVDQNIYWMQNGQHNLVTTMTGGTASSEKYNDSPVIEVEQGALRSNEFNLNGVSSISSRLIAKLNATDNSISATTYVEFLKSDGSSAGKSNIVYIVNNGAWQSAGTVNIKIPAGTTKGRLVFDVSGSGKAYVSRAQVNLGYRVTDWGSLK</sequence>
<feature type="coiled-coil region" evidence="1">
    <location>
        <begin position="622"/>
        <end position="649"/>
    </location>
</feature>
<gene>
    <name evidence="6" type="ORF">HMPREF0534_0094</name>
</gene>
<dbReference type="Gene3D" id="3.55.50.40">
    <property type="match status" value="1"/>
</dbReference>
<evidence type="ECO:0000256" key="2">
    <source>
        <dbReference type="SAM" id="MobiDB-lite"/>
    </source>
</evidence>
<dbReference type="EMBL" id="ACHG01000007">
    <property type="protein sequence ID" value="EEI66603.1"/>
    <property type="molecule type" value="Genomic_DNA"/>
</dbReference>
<dbReference type="SUPFAM" id="SSF51261">
    <property type="entry name" value="Duplicated hybrid motif"/>
    <property type="match status" value="1"/>
</dbReference>
<evidence type="ECO:0000313" key="7">
    <source>
        <dbReference type="Proteomes" id="UP000003419"/>
    </source>
</evidence>
<dbReference type="SUPFAM" id="SSF53955">
    <property type="entry name" value="Lysozyme-like"/>
    <property type="match status" value="1"/>
</dbReference>
<feature type="domain" description="Prophage endopeptidase tail N-terminal" evidence="5">
    <location>
        <begin position="4"/>
        <end position="65"/>
    </location>
</feature>
<dbReference type="InterPro" id="IPR011055">
    <property type="entry name" value="Dup_hybrid_motif"/>
</dbReference>
<accession>A0A8D9S6I7</accession>
<reference evidence="6 7" key="1">
    <citation type="submission" date="2009-01" db="EMBL/GenBank/DDBJ databases">
        <authorList>
            <person name="Qin X."/>
            <person name="Bachman B."/>
            <person name="Battles P."/>
            <person name="Bell A."/>
            <person name="Bess C."/>
            <person name="Bickham C."/>
            <person name="Chaboub L."/>
            <person name="Chen D."/>
            <person name="Coyle M."/>
            <person name="Deiros D.R."/>
            <person name="Dinh H."/>
            <person name="Forbes L."/>
            <person name="Fowler G."/>
            <person name="Francisco L."/>
            <person name="Fu Q."/>
            <person name="Gubbala S."/>
            <person name="Hale W."/>
            <person name="Han Y."/>
            <person name="Hemphill L."/>
            <person name="Highlander S.K."/>
            <person name="Hirani K."/>
            <person name="Hogues M."/>
            <person name="Jackson L."/>
            <person name="Jakkamsetti A."/>
            <person name="Javaid M."/>
            <person name="Jiang H."/>
            <person name="Korchina V."/>
            <person name="Kovar C."/>
            <person name="Lara F."/>
            <person name="Lee S."/>
            <person name="Mata R."/>
            <person name="Mathew T."/>
            <person name="Moen C."/>
            <person name="Morales K."/>
            <person name="Munidasa M."/>
            <person name="Nazareth L."/>
            <person name="Ngo R."/>
            <person name="Nguyen L."/>
            <person name="Okwuonu G."/>
            <person name="Ongeri F."/>
            <person name="Patil S."/>
            <person name="Petrosino J."/>
            <person name="Pham C."/>
            <person name="Pham P."/>
            <person name="Pu L.-L."/>
            <person name="Puazo M."/>
            <person name="Raj R."/>
            <person name="Reid J."/>
            <person name="Rouhana J."/>
            <person name="Saada N."/>
            <person name="Shang Y."/>
            <person name="Simmons D."/>
            <person name="Thornton R."/>
            <person name="Warren J."/>
            <person name="Weissenberger G."/>
            <person name="Zhang J."/>
            <person name="Zhang L."/>
            <person name="Zhou C."/>
            <person name="Zhu D."/>
            <person name="Muzny D."/>
            <person name="Worley K."/>
            <person name="Gibbs R."/>
        </authorList>
    </citation>
    <scope>NUCLEOTIDE SEQUENCE [LARGE SCALE GENOMIC DNA]</scope>
    <source>
        <strain evidence="6 7">CF48-3A</strain>
    </source>
</reference>
<dbReference type="Pfam" id="PF06605">
    <property type="entry name" value="Prophage_tail"/>
    <property type="match status" value="1"/>
</dbReference>
<dbReference type="InterPro" id="IPR044051">
    <property type="entry name" value="Prophage_tail_N"/>
</dbReference>
<dbReference type="Gene3D" id="6.20.110.10">
    <property type="match status" value="1"/>
</dbReference>
<dbReference type="PANTHER" id="PTHR21666">
    <property type="entry name" value="PEPTIDASE-RELATED"/>
    <property type="match status" value="1"/>
</dbReference>
<feature type="domain" description="M23ase beta-sheet core" evidence="3">
    <location>
        <begin position="379"/>
        <end position="467"/>
    </location>
</feature>
<comment type="caution">
    <text evidence="6">The sequence shown here is derived from an EMBL/GenBank/DDBJ whole genome shotgun (WGS) entry which is preliminary data.</text>
</comment>
<dbReference type="Proteomes" id="UP000003419">
    <property type="component" value="Unassembled WGS sequence"/>
</dbReference>
<proteinExistence type="predicted"/>
<dbReference type="InterPro" id="IPR023346">
    <property type="entry name" value="Lysozyme-like_dom_sf"/>
</dbReference>
<evidence type="ECO:0000259" key="3">
    <source>
        <dbReference type="Pfam" id="PF01551"/>
    </source>
</evidence>
<name>A0A8D9S6I7_LIMRT</name>